<sequence length="341" mass="37335">MNAAKLSKVEHREFEIQFEDVGFTTSDLSGRVLSESEAAGFTETATKEKTLPAGVVAIVGGYITDDDGQGDKIGKKVFLCIKLRVLAVDEDAAEAFTPPRALLATLADMMVRDGEGNIDLDLEGNWEVSEGSAELVGSVHDDVDSKEPESAADKAYRVHLYAVVRVPVEVPSASSQLNAIEKAEASVDLCREFTRGEYADEVVGALVDEVGDSDEYLNSRNYVPTTQFDAGTECWKVESQRTEAQRHADCDGAKLFFIELLASVETLDGIADEHGIRTLTDLMYLQQAILNGEAIEVWPGETAVAKVLQTLPSADRWLKYTDLSDEWKQHCERADNPSPRV</sequence>
<dbReference type="RefSeq" id="WP_150609428.1">
    <property type="nucleotide sequence ID" value="NZ_CABPRY010000006.1"/>
</dbReference>
<organism evidence="1 2">
    <name type="scientific">Pandoraea cepalis</name>
    <dbReference type="NCBI Taxonomy" id="2508294"/>
    <lineage>
        <taxon>Bacteria</taxon>
        <taxon>Pseudomonadati</taxon>
        <taxon>Pseudomonadota</taxon>
        <taxon>Betaproteobacteria</taxon>
        <taxon>Burkholderiales</taxon>
        <taxon>Burkholderiaceae</taxon>
        <taxon>Pandoraea</taxon>
    </lineage>
</organism>
<dbReference type="AlphaFoldDB" id="A0A5E4W1N7"/>
<proteinExistence type="predicted"/>
<gene>
    <name evidence="1" type="ORF">PCE31107_02985</name>
</gene>
<dbReference type="Proteomes" id="UP000396788">
    <property type="component" value="Unassembled WGS sequence"/>
</dbReference>
<protein>
    <submittedName>
        <fullName evidence="1">Uncharacterized protein</fullName>
    </submittedName>
</protein>
<evidence type="ECO:0000313" key="1">
    <source>
        <dbReference type="EMBL" id="VVE17759.1"/>
    </source>
</evidence>
<dbReference type="EMBL" id="CABPRY010000006">
    <property type="protein sequence ID" value="VVE17759.1"/>
    <property type="molecule type" value="Genomic_DNA"/>
</dbReference>
<reference evidence="1 2" key="1">
    <citation type="submission" date="2019-08" db="EMBL/GenBank/DDBJ databases">
        <authorList>
            <person name="Peeters C."/>
        </authorList>
    </citation>
    <scope>NUCLEOTIDE SEQUENCE [LARGE SCALE GENOMIC DNA]</scope>
    <source>
        <strain evidence="1 2">LMG 31107</strain>
    </source>
</reference>
<evidence type="ECO:0000313" key="2">
    <source>
        <dbReference type="Proteomes" id="UP000396788"/>
    </source>
</evidence>
<accession>A0A5E4W1N7</accession>
<name>A0A5E4W1N7_9BURK</name>